<dbReference type="Pfam" id="PF00395">
    <property type="entry name" value="SLH"/>
    <property type="match status" value="3"/>
</dbReference>
<dbReference type="RefSeq" id="WP_012062223.1">
    <property type="nucleotide sequence ID" value="NC_009633.1"/>
</dbReference>
<protein>
    <submittedName>
        <fullName evidence="5">S-layer domain protein</fullName>
    </submittedName>
</protein>
<dbReference type="STRING" id="293826.Amet_0963"/>
<dbReference type="Pfam" id="PF02872">
    <property type="entry name" value="5_nucleotid_C"/>
    <property type="match status" value="1"/>
</dbReference>
<dbReference type="InterPro" id="IPR008334">
    <property type="entry name" value="5'-Nucleotdase_C"/>
</dbReference>
<dbReference type="InterPro" id="IPR036907">
    <property type="entry name" value="5'-Nucleotdase_C_sf"/>
</dbReference>
<dbReference type="InterPro" id="IPR001119">
    <property type="entry name" value="SLH_dom"/>
</dbReference>
<evidence type="ECO:0000313" key="6">
    <source>
        <dbReference type="Proteomes" id="UP000001572"/>
    </source>
</evidence>
<dbReference type="eggNOG" id="COG0737">
    <property type="taxonomic scope" value="Bacteria"/>
</dbReference>
<proteinExistence type="predicted"/>
<gene>
    <name evidence="5" type="ordered locus">Amet_0963</name>
</gene>
<evidence type="ECO:0000256" key="2">
    <source>
        <dbReference type="SAM" id="MobiDB-lite"/>
    </source>
</evidence>
<feature type="chain" id="PRO_5002702308" evidence="3">
    <location>
        <begin position="30"/>
        <end position="1948"/>
    </location>
</feature>
<keyword evidence="6" id="KW-1185">Reference proteome</keyword>
<dbReference type="Gene3D" id="2.160.20.110">
    <property type="match status" value="4"/>
</dbReference>
<name>A6TLW3_ALKMQ</name>
<evidence type="ECO:0000256" key="1">
    <source>
        <dbReference type="ARBA" id="ARBA00022737"/>
    </source>
</evidence>
<dbReference type="Proteomes" id="UP000001572">
    <property type="component" value="Chromosome"/>
</dbReference>
<accession>A6TLW3</accession>
<evidence type="ECO:0000259" key="4">
    <source>
        <dbReference type="PROSITE" id="PS51272"/>
    </source>
</evidence>
<feature type="domain" description="SLH" evidence="4">
    <location>
        <begin position="92"/>
        <end position="146"/>
    </location>
</feature>
<feature type="domain" description="SLH" evidence="4">
    <location>
        <begin position="147"/>
        <end position="210"/>
    </location>
</feature>
<feature type="domain" description="SLH" evidence="4">
    <location>
        <begin position="28"/>
        <end position="91"/>
    </location>
</feature>
<dbReference type="HOGENOM" id="CLU_234830_0_0_9"/>
<evidence type="ECO:0000313" key="5">
    <source>
        <dbReference type="EMBL" id="ABR47181.1"/>
    </source>
</evidence>
<feature type="signal peptide" evidence="3">
    <location>
        <begin position="1"/>
        <end position="29"/>
    </location>
</feature>
<dbReference type="PROSITE" id="PS51272">
    <property type="entry name" value="SLH"/>
    <property type="match status" value="3"/>
</dbReference>
<organism evidence="5 6">
    <name type="scientific">Alkaliphilus metalliredigens (strain QYMF)</name>
    <dbReference type="NCBI Taxonomy" id="293826"/>
    <lineage>
        <taxon>Bacteria</taxon>
        <taxon>Bacillati</taxon>
        <taxon>Bacillota</taxon>
        <taxon>Clostridia</taxon>
        <taxon>Peptostreptococcales</taxon>
        <taxon>Natronincolaceae</taxon>
        <taxon>Alkaliphilus</taxon>
    </lineage>
</organism>
<dbReference type="GO" id="GO:0016787">
    <property type="term" value="F:hydrolase activity"/>
    <property type="evidence" value="ECO:0007669"/>
    <property type="project" value="InterPro"/>
</dbReference>
<feature type="compositionally biased region" description="Low complexity" evidence="2">
    <location>
        <begin position="395"/>
        <end position="404"/>
    </location>
</feature>
<evidence type="ECO:0000256" key="3">
    <source>
        <dbReference type="SAM" id="SignalP"/>
    </source>
</evidence>
<dbReference type="OrthoDB" id="1947361at2"/>
<dbReference type="SUPFAM" id="SSF55816">
    <property type="entry name" value="5'-nucleotidase (syn. UDP-sugar hydrolase), C-terminal domain"/>
    <property type="match status" value="1"/>
</dbReference>
<dbReference type="InterPro" id="IPR044060">
    <property type="entry name" value="Bacterial_rp_domain"/>
</dbReference>
<keyword evidence="1" id="KW-0677">Repeat</keyword>
<feature type="region of interest" description="Disordered" evidence="2">
    <location>
        <begin position="388"/>
        <end position="421"/>
    </location>
</feature>
<dbReference type="EMBL" id="CP000724">
    <property type="protein sequence ID" value="ABR47181.1"/>
    <property type="molecule type" value="Genomic_DNA"/>
</dbReference>
<reference evidence="6" key="1">
    <citation type="journal article" date="2016" name="Genome Announc.">
        <title>Complete genome sequence of Alkaliphilus metalliredigens strain QYMF, an alkaliphilic and metal-reducing bacterium isolated from borax-contaminated leachate ponds.</title>
        <authorList>
            <person name="Hwang C."/>
            <person name="Copeland A."/>
            <person name="Lucas S."/>
            <person name="Lapidus A."/>
            <person name="Barry K."/>
            <person name="Detter J.C."/>
            <person name="Glavina Del Rio T."/>
            <person name="Hammon N."/>
            <person name="Israni S."/>
            <person name="Dalin E."/>
            <person name="Tice H."/>
            <person name="Pitluck S."/>
            <person name="Chertkov O."/>
            <person name="Brettin T."/>
            <person name="Bruce D."/>
            <person name="Han C."/>
            <person name="Schmutz J."/>
            <person name="Larimer F."/>
            <person name="Land M.L."/>
            <person name="Hauser L."/>
            <person name="Kyrpides N."/>
            <person name="Mikhailova N."/>
            <person name="Ye Q."/>
            <person name="Zhou J."/>
            <person name="Richardson P."/>
            <person name="Fields M.W."/>
        </authorList>
    </citation>
    <scope>NUCLEOTIDE SEQUENCE [LARGE SCALE GENOMIC DNA]</scope>
    <source>
        <strain evidence="6">QYMF</strain>
    </source>
</reference>
<dbReference type="Pfam" id="PF18998">
    <property type="entry name" value="Flg_new_2"/>
    <property type="match status" value="2"/>
</dbReference>
<sequence>MNCKKKYERSISLFLTILMVISLMVSTSAQPKLSDIAGHWAEGTIRFMESEDIIGGYSDGTFKPDNNITRAEFATIVVKTYDLQGEEGKIFKDTKGHWAESIIATANYHGIVGGYDENSFGPDDFITREQMAAMIVNATEISDIDSSIVFRDDNEISSWAKEHVDKVATVGLMGGYSDNTFRPQRNATRAEAATVLNNAMNLLNEEEKSTVFNKAGVYGDEDKTTEIFNDVFIKANGVTLDNYVIHGNLTITEEVGDGEVTLNDVDVNEIIYVNGGGANSIYINGGSHKELVVNNTPTKIVRVVVSNLGRINLEISEEAVDQEVILEGPFNNVSVKGNNNTVTTQGKTTVEEINVSKESSNATLQVNKDTIIEKLILDSKSTVNNEKDTIKDISGSEMASSSISNTVERERSGGGSSGGSVTTPSYSLNIIASKGNVTGGGSYTAGSDITLTAEHHAGYELAYWVEDDEVISSDLTFEYTMPSSNTTVTAYFVKEGYIPIRTSEDLDEIRNNLTGNYHQIANIDLKNQEWTPIGPGIDMGRGLPAKDSTFTGTFNGNGFNIENLSIKKEPNFDGIETTEDIDNLFFVGLFEVAMGADFKNINLINVESEGLIVGSLAGSLIQSNIKNVHVTGNVHGGGATGGLSGLTEDSTIENVSFKGNVSDNVSWEVPENIVKGVGGLIGYAGESTILKSLTSGEVEGDIYIGGLIGYSYISVINSSESNSDISGNKYTGGLIGRMYEGEINGSHSEGNISGEEFVGGLVGSIYSYNDNKAFIKDSHASGDVEGLDNVGGLVGISQGVIDSSHATGDVIGGQQVGGLVGRNTREVTNSYALGVVRGYNEVGGLVGNNSSANSSVIGSSAKNISIVRLEGDETSFGRVVGFNEGTLENNYGNTSMLTPYEGAFDTVGDDDINGQNRDFSQMYKVEFSISGGTGDIDATVDGNIINSGDSLYKYTTVEIEVRPEIGYRVKNWKINGEDIGDVGKTNKTLQIDSDYDTEVILEVAPNNDITFTEQPKNGFIEGEGSYEEGEVVNLKATPDAGYELAYWVIDNEVVSHQPNFEYTMPSSNKEVSAYFVKEGHLPVRTVEELDNIRNNLDKKHYQVADIDLQGLDWVPIGVYDELKDAPPEKENAFNGTFDGSNHTIYNLTAVEDEGLTPEEKYAGEGIPLAGLFDAAVEATFKNINIIDASTGGFISGALVGYLADSTIENVHVTGNIQGHVITGGIIGIMERGEIRGSSFIGNVECTPGDIGQSGGILGLGEEDVTIIDSFSEGTVTGRRNVGGLAASMRDGHIENSYSKSTISGTEDTGGLVGLADGTAVIDSYAEGDVYGVSSVGGLIGRVSANDGRMTVDSSYATGNVTGIHRIGGLIGNNNGEINNSHGYGDVEGDRYIGGLVGDNQWKIKDSSASGTVSGNYFVGGIQGIGSNIGSLENSSAKNPSIIRLEGEETSFGRIAGRNELNLANNYARVNMVEPFEGAFDITGLNTINGESVDFNAEYKVEFRTTGGNATIEATAEGSSLSSGDTVQSLKTVVFNVTPENGNEVVSWKINDVDIGNEGQTTKEIVVASDIDIEVIIQEPDPSYSVNFSSQYGEVTIEAIVNGTNIGDGDRVTVGDTVEFAVNYPIKYEVEDWEVNGVSTGVDSNEYQLEITEDVTIEVILKELPTHQISFSVQPNDGATITAELEDSTKLSSGDGVPEGAIVTFKVELNDNYIIYGWMVGTDTVGIGQKEIQLSIESSTMVNALLEEAPEETQPIAHTEVELIVGNTFNESYTAGNLITDAVNNTVTDEVYGNIAFLPGNIMDTVSSISPGPVYEKDLIEIYTMFIGINNVVTGELKGQDIKDFLLTESQKSNNAPVQVSGIKYDVFIGDEGTVTDVELFMMDGEDLDLDETYKVAFCSNEYEEYNLDGKISNKATTSDTIKDILIDYVENLLNPIPASLGDTRIKVI</sequence>
<keyword evidence="3" id="KW-0732">Signal</keyword>
<dbReference type="InterPro" id="IPR051465">
    <property type="entry name" value="Cell_Envelope_Struct_Comp"/>
</dbReference>
<dbReference type="KEGG" id="amt:Amet_0963"/>
<dbReference type="Gene3D" id="3.90.780.10">
    <property type="entry name" value="5'-Nucleotidase, C-terminal domain"/>
    <property type="match status" value="1"/>
</dbReference>
<dbReference type="PANTHER" id="PTHR43308:SF5">
    <property type="entry name" value="S-LAYER PROTEIN _ PEPTIDOGLYCAN ENDO-BETA-N-ACETYLGLUCOSAMINIDASE"/>
    <property type="match status" value="1"/>
</dbReference>
<dbReference type="GO" id="GO:0009166">
    <property type="term" value="P:nucleotide catabolic process"/>
    <property type="evidence" value="ECO:0007669"/>
    <property type="project" value="InterPro"/>
</dbReference>
<dbReference type="PANTHER" id="PTHR43308">
    <property type="entry name" value="OUTER MEMBRANE PROTEIN ALPHA-RELATED"/>
    <property type="match status" value="1"/>
</dbReference>